<name>A0A660E6N1_9LACO</name>
<protein>
    <submittedName>
        <fullName evidence="3">Putative transcriptional regulator [Lactobacillus brevis ATCC 367]</fullName>
    </submittedName>
</protein>
<proteinExistence type="predicted"/>
<dbReference type="SUPFAM" id="SSF46955">
    <property type="entry name" value="Putative DNA-binding domain"/>
    <property type="match status" value="1"/>
</dbReference>
<gene>
    <name evidence="3" type="ORF">MUDAN_MDHGFNIF_03095</name>
</gene>
<evidence type="ECO:0000259" key="2">
    <source>
        <dbReference type="PROSITE" id="PS50937"/>
    </source>
</evidence>
<dbReference type="InterPro" id="IPR047057">
    <property type="entry name" value="MerR_fam"/>
</dbReference>
<dbReference type="RefSeq" id="WP_130846073.1">
    <property type="nucleotide sequence ID" value="NZ_BJDY01000001.1"/>
</dbReference>
<dbReference type="SMART" id="SM00422">
    <property type="entry name" value="HTH_MERR"/>
    <property type="match status" value="1"/>
</dbReference>
<dbReference type="Pfam" id="PF13411">
    <property type="entry name" value="MerR_1"/>
    <property type="match status" value="1"/>
</dbReference>
<dbReference type="OrthoDB" id="9814833at2"/>
<keyword evidence="4" id="KW-1185">Reference proteome</keyword>
<keyword evidence="1" id="KW-0238">DNA-binding</keyword>
<evidence type="ECO:0000313" key="4">
    <source>
        <dbReference type="Proteomes" id="UP000289996"/>
    </source>
</evidence>
<organism evidence="3 4">
    <name type="scientific">Lactiplantibacillus mudanjiangensis</name>
    <dbReference type="NCBI Taxonomy" id="1296538"/>
    <lineage>
        <taxon>Bacteria</taxon>
        <taxon>Bacillati</taxon>
        <taxon>Bacillota</taxon>
        <taxon>Bacilli</taxon>
        <taxon>Lactobacillales</taxon>
        <taxon>Lactobacillaceae</taxon>
        <taxon>Lactiplantibacillus</taxon>
    </lineage>
</organism>
<dbReference type="GO" id="GO:0003700">
    <property type="term" value="F:DNA-binding transcription factor activity"/>
    <property type="evidence" value="ECO:0007669"/>
    <property type="project" value="InterPro"/>
</dbReference>
<dbReference type="PROSITE" id="PS50937">
    <property type="entry name" value="HTH_MERR_2"/>
    <property type="match status" value="1"/>
</dbReference>
<evidence type="ECO:0000313" key="3">
    <source>
        <dbReference type="EMBL" id="VDG28682.1"/>
    </source>
</evidence>
<dbReference type="Gene3D" id="1.10.1660.10">
    <property type="match status" value="1"/>
</dbReference>
<dbReference type="AlphaFoldDB" id="A0A660E6N1"/>
<dbReference type="EMBL" id="UYIG01000122">
    <property type="protein sequence ID" value="VDG28682.1"/>
    <property type="molecule type" value="Genomic_DNA"/>
</dbReference>
<dbReference type="PANTHER" id="PTHR30204:SF97">
    <property type="entry name" value="MERR FAMILY REGULATORY PROTEIN"/>
    <property type="match status" value="1"/>
</dbReference>
<dbReference type="Proteomes" id="UP000289996">
    <property type="component" value="Unassembled WGS sequence"/>
</dbReference>
<sequence>MLTIRKFAALAGTTRRTLLFYDENELFKPAKVAPNGYRYYDYDQLYQLKFILQLRKLGLSVKDIKHLQAQQQPESLDQQLQQTLAKIQSEITNLTELQTVLTERYEHPQSAIPTMTLTPTIIERPATDFWCSSQSVGCTDDDISQLYQEFYRLINPLKLLNKQESGFLTALKDSSPEHYPEANFRIIKTVSNTKQTTVPIITRPAGRYLVMTASSERVDIMAALAKIQKTVHQQQLKIADNYWQLNLAERLTTKASSNQISIEYQLI</sequence>
<reference evidence="3 4" key="1">
    <citation type="submission" date="2018-11" db="EMBL/GenBank/DDBJ databases">
        <authorList>
            <person name="Wuyts S."/>
        </authorList>
    </citation>
    <scope>NUCLEOTIDE SEQUENCE [LARGE SCALE GENOMIC DNA]</scope>
    <source>
        <strain evidence="3">Lactobacillus mudanjiangensis AMBF249</strain>
    </source>
</reference>
<evidence type="ECO:0000256" key="1">
    <source>
        <dbReference type="ARBA" id="ARBA00023125"/>
    </source>
</evidence>
<dbReference type="InterPro" id="IPR011256">
    <property type="entry name" value="Reg_factor_effector_dom_sf"/>
</dbReference>
<dbReference type="GO" id="GO:0003677">
    <property type="term" value="F:DNA binding"/>
    <property type="evidence" value="ECO:0007669"/>
    <property type="project" value="UniProtKB-KW"/>
</dbReference>
<feature type="domain" description="HTH merR-type" evidence="2">
    <location>
        <begin position="1"/>
        <end position="70"/>
    </location>
</feature>
<dbReference type="PANTHER" id="PTHR30204">
    <property type="entry name" value="REDOX-CYCLING DRUG-SENSING TRANSCRIPTIONAL ACTIVATOR SOXR"/>
    <property type="match status" value="1"/>
</dbReference>
<dbReference type="InterPro" id="IPR000551">
    <property type="entry name" value="MerR-type_HTH_dom"/>
</dbReference>
<dbReference type="InterPro" id="IPR009061">
    <property type="entry name" value="DNA-bd_dom_put_sf"/>
</dbReference>
<accession>A0A660E6N1</accession>
<dbReference type="Gene3D" id="3.20.80.10">
    <property type="entry name" value="Regulatory factor, effector binding domain"/>
    <property type="match status" value="1"/>
</dbReference>